<sequence length="106" mass="11816">MMDKLLRIFLAAAGQRAGHALNNPNLAQRFGFVAAQDAWMGMRRLRNRLVHDYVANPAEPATALAKAREFDCQSRCHLGLRYKEFAARNACMIEPCSVGSNGIHPF</sequence>
<gene>
    <name evidence="1" type="ORF">E6O51_19450</name>
</gene>
<dbReference type="AlphaFoldDB" id="A0A4S4AB56"/>
<reference evidence="1 2" key="1">
    <citation type="submission" date="2019-04" db="EMBL/GenBank/DDBJ databases">
        <title>Azoarcus rhizosphaerae sp. nov. isolated from rhizosphere of Ficus religiosa.</title>
        <authorList>
            <person name="Lin S.-Y."/>
            <person name="Hameed A."/>
            <person name="Hsu Y.-H."/>
            <person name="Young C.-C."/>
        </authorList>
    </citation>
    <scope>NUCLEOTIDE SEQUENCE [LARGE SCALE GENOMIC DNA]</scope>
    <source>
        <strain evidence="1 2">CC-YHH848</strain>
    </source>
</reference>
<accession>A0A4S4AB56</accession>
<protein>
    <submittedName>
        <fullName evidence="1">Uncharacterized protein</fullName>
    </submittedName>
</protein>
<evidence type="ECO:0000313" key="2">
    <source>
        <dbReference type="Proteomes" id="UP000307956"/>
    </source>
</evidence>
<dbReference type="OrthoDB" id="13547at2"/>
<dbReference type="Gene3D" id="1.20.120.330">
    <property type="entry name" value="Nucleotidyltransferases domain 2"/>
    <property type="match status" value="1"/>
</dbReference>
<keyword evidence="2" id="KW-1185">Reference proteome</keyword>
<name>A0A4S4AB56_9RHOO</name>
<dbReference type="EMBL" id="SSOD01000021">
    <property type="protein sequence ID" value="THF56178.1"/>
    <property type="molecule type" value="Genomic_DNA"/>
</dbReference>
<dbReference type="SUPFAM" id="SSF81593">
    <property type="entry name" value="Nucleotidyltransferase substrate binding subunit/domain"/>
    <property type="match status" value="1"/>
</dbReference>
<comment type="caution">
    <text evidence="1">The sequence shown here is derived from an EMBL/GenBank/DDBJ whole genome shotgun (WGS) entry which is preliminary data.</text>
</comment>
<organism evidence="1 2">
    <name type="scientific">Pseudothauera rhizosphaerae</name>
    <dbReference type="NCBI Taxonomy" id="2565932"/>
    <lineage>
        <taxon>Bacteria</taxon>
        <taxon>Pseudomonadati</taxon>
        <taxon>Pseudomonadota</taxon>
        <taxon>Betaproteobacteria</taxon>
        <taxon>Rhodocyclales</taxon>
        <taxon>Zoogloeaceae</taxon>
        <taxon>Pseudothauera</taxon>
    </lineage>
</organism>
<proteinExistence type="predicted"/>
<dbReference type="RefSeq" id="WP_136386685.1">
    <property type="nucleotide sequence ID" value="NZ_SSOD01000021.1"/>
</dbReference>
<evidence type="ECO:0000313" key="1">
    <source>
        <dbReference type="EMBL" id="THF56178.1"/>
    </source>
</evidence>
<dbReference type="Proteomes" id="UP000307956">
    <property type="component" value="Unassembled WGS sequence"/>
</dbReference>